<organism evidence="1 2">
    <name type="scientific">Manihot esculenta</name>
    <name type="common">Cassava</name>
    <name type="synonym">Jatropha manihot</name>
    <dbReference type="NCBI Taxonomy" id="3983"/>
    <lineage>
        <taxon>Eukaryota</taxon>
        <taxon>Viridiplantae</taxon>
        <taxon>Streptophyta</taxon>
        <taxon>Embryophyta</taxon>
        <taxon>Tracheophyta</taxon>
        <taxon>Spermatophyta</taxon>
        <taxon>Magnoliopsida</taxon>
        <taxon>eudicotyledons</taxon>
        <taxon>Gunneridae</taxon>
        <taxon>Pentapetalae</taxon>
        <taxon>rosids</taxon>
        <taxon>fabids</taxon>
        <taxon>Malpighiales</taxon>
        <taxon>Euphorbiaceae</taxon>
        <taxon>Crotonoideae</taxon>
        <taxon>Manihoteae</taxon>
        <taxon>Manihot</taxon>
    </lineage>
</organism>
<reference evidence="2" key="1">
    <citation type="journal article" date="2016" name="Nat. Biotechnol.">
        <title>Sequencing wild and cultivated cassava and related species reveals extensive interspecific hybridization and genetic diversity.</title>
        <authorList>
            <person name="Bredeson J.V."/>
            <person name="Lyons J.B."/>
            <person name="Prochnik S.E."/>
            <person name="Wu G.A."/>
            <person name="Ha C.M."/>
            <person name="Edsinger-Gonzales E."/>
            <person name="Grimwood J."/>
            <person name="Schmutz J."/>
            <person name="Rabbi I.Y."/>
            <person name="Egesi C."/>
            <person name="Nauluvula P."/>
            <person name="Lebot V."/>
            <person name="Ndunguru J."/>
            <person name="Mkamilo G."/>
            <person name="Bart R.S."/>
            <person name="Setter T.L."/>
            <person name="Gleadow R.M."/>
            <person name="Kulakow P."/>
            <person name="Ferguson M.E."/>
            <person name="Rounsley S."/>
            <person name="Rokhsar D.S."/>
        </authorList>
    </citation>
    <scope>NUCLEOTIDE SEQUENCE [LARGE SCALE GENOMIC DNA]</scope>
    <source>
        <strain evidence="2">cv. AM560-2</strain>
    </source>
</reference>
<accession>A0ACB7GQ96</accession>
<dbReference type="Proteomes" id="UP000091857">
    <property type="component" value="Chromosome 12"/>
</dbReference>
<dbReference type="EMBL" id="CM004398">
    <property type="protein sequence ID" value="KAG8642457.1"/>
    <property type="molecule type" value="Genomic_DNA"/>
</dbReference>
<proteinExistence type="predicted"/>
<sequence length="212" mass="24088">MEMNRSKSKTATFHSTSATKTERKVIEKNRRNQMKTLFSNLNSLLPKQSSKEALPLPDQVDEAINYIKSLEEKLKKSKEKKESLSGRKRSFSNFVSSFESASNLVAPKLEIREMGSSLQIILISGLDNQFIFYDIIHILEDEGVEIPNASFSVSGNSIFHVVHAQMKESDFSYGAAKVTERLNRYINGSTSELELGPELWDFNDLNPETWVF</sequence>
<name>A0ACB7GQ96_MANES</name>
<protein>
    <submittedName>
        <fullName evidence="1">Uncharacterized protein</fullName>
    </submittedName>
</protein>
<keyword evidence="2" id="KW-1185">Reference proteome</keyword>
<evidence type="ECO:0000313" key="2">
    <source>
        <dbReference type="Proteomes" id="UP000091857"/>
    </source>
</evidence>
<comment type="caution">
    <text evidence="1">The sequence shown here is derived from an EMBL/GenBank/DDBJ whole genome shotgun (WGS) entry which is preliminary data.</text>
</comment>
<gene>
    <name evidence="1" type="ORF">MANES_12G088952v8</name>
</gene>
<evidence type="ECO:0000313" key="1">
    <source>
        <dbReference type="EMBL" id="KAG8642457.1"/>
    </source>
</evidence>